<dbReference type="PANTHER" id="PTHR40257">
    <property type="match status" value="1"/>
</dbReference>
<evidence type="ECO:0000313" key="2">
    <source>
        <dbReference type="EMBL" id="GAA4960288.1"/>
    </source>
</evidence>
<sequence length="141" mass="15636">MPSVEATPEALEQLIKKIPSDQPFYMVNLVAYNAVAQYQDNQDQDNDTNITGQEAYSIYSNEAVKLVEKAGGQVIWFGEVIHGVIQPSDENWDNIFIVQYPSVERFMAMITSPEYLSIVQHRTAALADSRLIATLGAPGAN</sequence>
<protein>
    <recommendedName>
        <fullName evidence="1">DUF1330 domain-containing protein</fullName>
    </recommendedName>
</protein>
<evidence type="ECO:0000313" key="3">
    <source>
        <dbReference type="Proteomes" id="UP001409585"/>
    </source>
</evidence>
<dbReference type="RefSeq" id="WP_345427832.1">
    <property type="nucleotide sequence ID" value="NZ_AP031496.1"/>
</dbReference>
<dbReference type="AlphaFoldDB" id="A0AAV3U9U5"/>
<proteinExistence type="predicted"/>
<dbReference type="EMBL" id="BAABLX010000079">
    <property type="protein sequence ID" value="GAA4960288.1"/>
    <property type="molecule type" value="Genomic_DNA"/>
</dbReference>
<dbReference type="InterPro" id="IPR010753">
    <property type="entry name" value="DUF1330"/>
</dbReference>
<reference evidence="3" key="1">
    <citation type="journal article" date="2019" name="Int. J. Syst. Evol. Microbiol.">
        <title>The Global Catalogue of Microorganisms (GCM) 10K type strain sequencing project: providing services to taxonomists for standard genome sequencing and annotation.</title>
        <authorList>
            <consortium name="The Broad Institute Genomics Platform"/>
            <consortium name="The Broad Institute Genome Sequencing Center for Infectious Disease"/>
            <person name="Wu L."/>
            <person name="Ma J."/>
        </authorList>
    </citation>
    <scope>NUCLEOTIDE SEQUENCE [LARGE SCALE GENOMIC DNA]</scope>
    <source>
        <strain evidence="3">JCM 19134</strain>
    </source>
</reference>
<dbReference type="SUPFAM" id="SSF54909">
    <property type="entry name" value="Dimeric alpha+beta barrel"/>
    <property type="match status" value="1"/>
</dbReference>
<organism evidence="2 3">
    <name type="scientific">Halioxenophilus aromaticivorans</name>
    <dbReference type="NCBI Taxonomy" id="1306992"/>
    <lineage>
        <taxon>Bacteria</taxon>
        <taxon>Pseudomonadati</taxon>
        <taxon>Pseudomonadota</taxon>
        <taxon>Gammaproteobacteria</taxon>
        <taxon>Alteromonadales</taxon>
        <taxon>Alteromonadaceae</taxon>
        <taxon>Halioxenophilus</taxon>
    </lineage>
</organism>
<accession>A0AAV3U9U5</accession>
<keyword evidence="3" id="KW-1185">Reference proteome</keyword>
<feature type="domain" description="DUF1330" evidence="1">
    <location>
        <begin position="48"/>
        <end position="127"/>
    </location>
</feature>
<dbReference type="Gene3D" id="3.30.70.100">
    <property type="match status" value="1"/>
</dbReference>
<dbReference type="Proteomes" id="UP001409585">
    <property type="component" value="Unassembled WGS sequence"/>
</dbReference>
<dbReference type="Pfam" id="PF07045">
    <property type="entry name" value="DUF1330"/>
    <property type="match status" value="1"/>
</dbReference>
<gene>
    <name evidence="2" type="ORF">GCM10025791_46940</name>
</gene>
<dbReference type="PANTHER" id="PTHR40257:SF1">
    <property type="entry name" value="DUF1330 DOMAIN-CONTAINING PROTEIN"/>
    <property type="match status" value="1"/>
</dbReference>
<evidence type="ECO:0000259" key="1">
    <source>
        <dbReference type="Pfam" id="PF07045"/>
    </source>
</evidence>
<comment type="caution">
    <text evidence="2">The sequence shown here is derived from an EMBL/GenBank/DDBJ whole genome shotgun (WGS) entry which is preliminary data.</text>
</comment>
<dbReference type="InterPro" id="IPR011008">
    <property type="entry name" value="Dimeric_a/b-barrel"/>
</dbReference>
<name>A0AAV3U9U5_9ALTE</name>